<evidence type="ECO:0000313" key="1">
    <source>
        <dbReference type="EMBL" id="KAE9398212.1"/>
    </source>
</evidence>
<dbReference type="InterPro" id="IPR039535">
    <property type="entry name" value="ASST-like"/>
</dbReference>
<keyword evidence="2" id="KW-1185">Reference proteome</keyword>
<name>A0A6A4HHK6_9AGAR</name>
<dbReference type="Proteomes" id="UP000799118">
    <property type="component" value="Unassembled WGS sequence"/>
</dbReference>
<dbReference type="Pfam" id="PF14269">
    <property type="entry name" value="Arylsulfotran_2"/>
    <property type="match status" value="1"/>
</dbReference>
<organism evidence="1 2">
    <name type="scientific">Gymnopus androsaceus JB14</name>
    <dbReference type="NCBI Taxonomy" id="1447944"/>
    <lineage>
        <taxon>Eukaryota</taxon>
        <taxon>Fungi</taxon>
        <taxon>Dikarya</taxon>
        <taxon>Basidiomycota</taxon>
        <taxon>Agaricomycotina</taxon>
        <taxon>Agaricomycetes</taxon>
        <taxon>Agaricomycetidae</taxon>
        <taxon>Agaricales</taxon>
        <taxon>Marasmiineae</taxon>
        <taxon>Omphalotaceae</taxon>
        <taxon>Gymnopus</taxon>
    </lineage>
</organism>
<dbReference type="OrthoDB" id="5427350at2759"/>
<dbReference type="AlphaFoldDB" id="A0A6A4HHK6"/>
<protein>
    <submittedName>
        <fullName evidence="1">Uncharacterized protein</fullName>
    </submittedName>
</protein>
<proteinExistence type="predicted"/>
<dbReference type="PANTHER" id="PTHR35340">
    <property type="entry name" value="PQQ ENZYME REPEAT PROTEIN-RELATED"/>
    <property type="match status" value="1"/>
</dbReference>
<dbReference type="PANTHER" id="PTHR35340:SF5">
    <property type="entry name" value="ASST-DOMAIN-CONTAINING PROTEIN"/>
    <property type="match status" value="1"/>
</dbReference>
<sequence>MSVLYVSRITSNNTALMTTYYSQESDLSPYGGSFSGYLYNSVMQELNITSREPIFTWYASDWVDPSECYNAIGTRGGLTSNAWDIFIYDGNYLISSRHCYMVYLLNGTSGDIIWQMGGANLSFAMGDGANFSWQHQAWWITRNNMDNKSSSQGLHQALNFTSISVELMQDFIPHNYTILQSQGSVQLQPNGSFLTGYAPWWSGYTLTGGLIWTAQFGVNGKSYNEACKFQAYSLSTNSRH</sequence>
<reference evidence="1" key="1">
    <citation type="journal article" date="2019" name="Environ. Microbiol.">
        <title>Fungal ecological strategies reflected in gene transcription - a case study of two litter decomposers.</title>
        <authorList>
            <person name="Barbi F."/>
            <person name="Kohler A."/>
            <person name="Barry K."/>
            <person name="Baskaran P."/>
            <person name="Daum C."/>
            <person name="Fauchery L."/>
            <person name="Ihrmark K."/>
            <person name="Kuo A."/>
            <person name="LaButti K."/>
            <person name="Lipzen A."/>
            <person name="Morin E."/>
            <person name="Grigoriev I.V."/>
            <person name="Henrissat B."/>
            <person name="Lindahl B."/>
            <person name="Martin F."/>
        </authorList>
    </citation>
    <scope>NUCLEOTIDE SEQUENCE</scope>
    <source>
        <strain evidence="1">JB14</strain>
    </source>
</reference>
<gene>
    <name evidence="1" type="ORF">BT96DRAFT_957686</name>
</gene>
<dbReference type="InterPro" id="IPR053143">
    <property type="entry name" value="Arylsulfate_ST"/>
</dbReference>
<dbReference type="EMBL" id="ML769486">
    <property type="protein sequence ID" value="KAE9398212.1"/>
    <property type="molecule type" value="Genomic_DNA"/>
</dbReference>
<accession>A0A6A4HHK6</accession>
<evidence type="ECO:0000313" key="2">
    <source>
        <dbReference type="Proteomes" id="UP000799118"/>
    </source>
</evidence>